<dbReference type="Gene3D" id="1.10.3210.10">
    <property type="entry name" value="Hypothetical protein af1432"/>
    <property type="match status" value="1"/>
</dbReference>
<dbReference type="PANTHER" id="PTHR33525">
    <property type="match status" value="1"/>
</dbReference>
<dbReference type="SUPFAM" id="SSF109604">
    <property type="entry name" value="HD-domain/PDEase-like"/>
    <property type="match status" value="1"/>
</dbReference>
<accession>A0A2G8TIW1</accession>
<name>A0A2G8TIW1_9BURK</name>
<organism evidence="2 3">
    <name type="scientific">Massilia eurypsychrophila</name>
    <dbReference type="NCBI Taxonomy" id="1485217"/>
    <lineage>
        <taxon>Bacteria</taxon>
        <taxon>Pseudomonadati</taxon>
        <taxon>Pseudomonadota</taxon>
        <taxon>Betaproteobacteria</taxon>
        <taxon>Burkholderiales</taxon>
        <taxon>Oxalobacteraceae</taxon>
        <taxon>Telluria group</taxon>
        <taxon>Massilia</taxon>
    </lineage>
</organism>
<dbReference type="Proteomes" id="UP000230390">
    <property type="component" value="Unassembled WGS sequence"/>
</dbReference>
<dbReference type="EMBL" id="PDOC01000003">
    <property type="protein sequence ID" value="PIL45985.1"/>
    <property type="molecule type" value="Genomic_DNA"/>
</dbReference>
<protein>
    <submittedName>
        <fullName evidence="2">HDOD domain-containing protein</fullName>
    </submittedName>
</protein>
<gene>
    <name evidence="2" type="ORF">CR105_08035</name>
</gene>
<comment type="caution">
    <text evidence="2">The sequence shown here is derived from an EMBL/GenBank/DDBJ whole genome shotgun (WGS) entry which is preliminary data.</text>
</comment>
<keyword evidence="3" id="KW-1185">Reference proteome</keyword>
<dbReference type="InterPro" id="IPR013976">
    <property type="entry name" value="HDOD"/>
</dbReference>
<evidence type="ECO:0000313" key="2">
    <source>
        <dbReference type="EMBL" id="PIL45985.1"/>
    </source>
</evidence>
<dbReference type="Pfam" id="PF08668">
    <property type="entry name" value="HDOD"/>
    <property type="match status" value="1"/>
</dbReference>
<proteinExistence type="predicted"/>
<feature type="domain" description="HDOD" evidence="1">
    <location>
        <begin position="85"/>
        <end position="274"/>
    </location>
</feature>
<sequence length="328" mass="35485">MINWIARWFRPAAASTAAAPIVAAPQPSVHAQYAAPAQQHGDVRTVFYRWLAGPPRDDIVPSTEKLILEEFKRLVEAPQSASDLVPRVPAVIPQLLRSLRDDSVSGAELSRQLAQDVVLVAAVIREANSPYYRPAAPIKTIEGAIMLLGQNGMRMLLARVAFRPIISNQPGQFAHTVAPQVWRQSEACALAASMLAPANGANPFEAYLAGLLHQVGLIVAFRLVDQIYTGDALPQSDEFCAALLADSQLLSARIAALWEFPVTVSNAIEQAGAQDAPALARVLDQADRIGMLRVLVDAGKYSPDDPFVLQHLDPAALAIFEKLSNEEH</sequence>
<dbReference type="RefSeq" id="WP_099787896.1">
    <property type="nucleotide sequence ID" value="NZ_JBHLYV010000029.1"/>
</dbReference>
<dbReference type="AlphaFoldDB" id="A0A2G8TIW1"/>
<reference evidence="2 3" key="1">
    <citation type="submission" date="2017-10" db="EMBL/GenBank/DDBJ databases">
        <title>Massilia psychrophilum sp. nov., a novel purple-pigmented bacterium isolated from Tianshan glacier, Xinjiang Municipality, China.</title>
        <authorList>
            <person name="Wang H."/>
        </authorList>
    </citation>
    <scope>NUCLEOTIDE SEQUENCE [LARGE SCALE GENOMIC DNA]</scope>
    <source>
        <strain evidence="2 3">JCM 30074</strain>
    </source>
</reference>
<evidence type="ECO:0000259" key="1">
    <source>
        <dbReference type="PROSITE" id="PS51833"/>
    </source>
</evidence>
<evidence type="ECO:0000313" key="3">
    <source>
        <dbReference type="Proteomes" id="UP000230390"/>
    </source>
</evidence>
<dbReference type="PROSITE" id="PS51833">
    <property type="entry name" value="HDOD"/>
    <property type="match status" value="1"/>
</dbReference>
<dbReference type="PANTHER" id="PTHR33525:SF6">
    <property type="entry name" value="HDOD DOMAIN-CONTAINING PROTEIN"/>
    <property type="match status" value="1"/>
</dbReference>
<dbReference type="OrthoDB" id="8770724at2"/>
<dbReference type="InterPro" id="IPR052340">
    <property type="entry name" value="RNase_Y/CdgJ"/>
</dbReference>